<protein>
    <submittedName>
        <fullName evidence="2">Uncharacterized protein</fullName>
    </submittedName>
</protein>
<reference evidence="2 3" key="1">
    <citation type="journal article" date="2011" name="Cell">
        <title>Insight into structure and assembly of the nuclear pore complex by utilizing the genome of a eukaryotic thermophile.</title>
        <authorList>
            <person name="Amlacher S."/>
            <person name="Sarges P."/>
            <person name="Flemming D."/>
            <person name="van Noort V."/>
            <person name="Kunze R."/>
            <person name="Devos D.P."/>
            <person name="Arumugam M."/>
            <person name="Bork P."/>
            <person name="Hurt E."/>
        </authorList>
    </citation>
    <scope>NUCLEOTIDE SEQUENCE [LARGE SCALE GENOMIC DNA]</scope>
    <source>
        <strain evidence="3">DSM 1495 / CBS 144.50 / IMI 039719</strain>
    </source>
</reference>
<dbReference type="GeneID" id="18257928"/>
<dbReference type="Proteomes" id="UP000008066">
    <property type="component" value="Unassembled WGS sequence"/>
</dbReference>
<keyword evidence="3" id="KW-1185">Reference proteome</keyword>
<accession>G0S3U4</accession>
<name>G0S3U4_CHATD</name>
<gene>
    <name evidence="2" type="ORF">CTHT_0038900</name>
</gene>
<proteinExistence type="predicted"/>
<sequence length="734" mass="83975">MSFSIEPPYCLLCQFSLKERDEVTAYVAWIKGQMHPITFPLAINKYSNPDDFPSQSRIAAAERHQYRYHLCNSIVDCNDWAHYYTIHAVHAECERLYPSIAHDLLRAPIPVALEGSMDRPISEDRRRFERTWRLLVPRLRDALQARLPNEILAKIAKYLVRERISSLLSCQVDLKKDIYAGYCVVDGVRYVAQLTNAPLMKEWMPHQLVLDSRKESPPDKVIVAKDYFGVRFVRFVREGTSQPPLGDIPGAWWTEVWLEPDSTALELTTDRQSTAIAPPPPPSKQTAITVVPHWAAPDHPNELFILDEFKIMERLSHTCLLIPGRGHDLELFLDYFDCNAPGTRGYSVAVHGPGLGMLSIHAHRGELSESEMHDIYQRHTCVEPVFWIYMPLDEREYMTEIAVQRMGPLPSAEEPNPAAANARLAVGSLRSSSGLIRGDFSIAVIEVHHQPLPHPHLRRALHQHRKPPTHPWHPVLHTILTPSPTGSRIWYSTPASTELFYAQPQGKTYQGHIRHVSIDLASGGSMAKPNTALPYRLCPIEFISTIDAPDLVEDYGREFGPDFLRRRATTEGLREVVLCRDGTVEHRPVLGMLLVYHTHNTDDGHMTEHRDCVGQFRFDLTLEKLPIPEGTSLWILDAIYRDRERRRGEFGWREKDGVWVEIEWGETLEWWVSRWHAFVQVKGTGLVLRYWREEGEGQDGDVSEIRSESDEHGSEEELQDWGWEEQNPGGGEEG</sequence>
<dbReference type="RefSeq" id="XP_006694302.1">
    <property type="nucleotide sequence ID" value="XM_006694239.1"/>
</dbReference>
<dbReference type="HOGENOM" id="CLU_016575_2_1_1"/>
<dbReference type="eggNOG" id="ENOG502S9BE">
    <property type="taxonomic scope" value="Eukaryota"/>
</dbReference>
<evidence type="ECO:0000313" key="3">
    <source>
        <dbReference type="Proteomes" id="UP000008066"/>
    </source>
</evidence>
<feature type="compositionally biased region" description="Basic and acidic residues" evidence="1">
    <location>
        <begin position="703"/>
        <end position="712"/>
    </location>
</feature>
<evidence type="ECO:0000313" key="2">
    <source>
        <dbReference type="EMBL" id="EGS22006.1"/>
    </source>
</evidence>
<dbReference type="AlphaFoldDB" id="G0S3U4"/>
<feature type="compositionally biased region" description="Acidic residues" evidence="1">
    <location>
        <begin position="713"/>
        <end position="723"/>
    </location>
</feature>
<dbReference type="EMBL" id="GL988041">
    <property type="protein sequence ID" value="EGS22006.1"/>
    <property type="molecule type" value="Genomic_DNA"/>
</dbReference>
<dbReference type="KEGG" id="cthr:CTHT_0038900"/>
<dbReference type="OMA" id="WIFFPIN"/>
<organism evidence="3">
    <name type="scientific">Chaetomium thermophilum (strain DSM 1495 / CBS 144.50 / IMI 039719)</name>
    <name type="common">Thermochaetoides thermophila</name>
    <dbReference type="NCBI Taxonomy" id="759272"/>
    <lineage>
        <taxon>Eukaryota</taxon>
        <taxon>Fungi</taxon>
        <taxon>Dikarya</taxon>
        <taxon>Ascomycota</taxon>
        <taxon>Pezizomycotina</taxon>
        <taxon>Sordariomycetes</taxon>
        <taxon>Sordariomycetidae</taxon>
        <taxon>Sordariales</taxon>
        <taxon>Chaetomiaceae</taxon>
        <taxon>Thermochaetoides</taxon>
    </lineage>
</organism>
<dbReference type="OrthoDB" id="5153231at2759"/>
<evidence type="ECO:0000256" key="1">
    <source>
        <dbReference type="SAM" id="MobiDB-lite"/>
    </source>
</evidence>
<feature type="region of interest" description="Disordered" evidence="1">
    <location>
        <begin position="696"/>
        <end position="734"/>
    </location>
</feature>